<accession>A0A2P2E950</accession>
<feature type="domain" description="Alginate export" evidence="2">
    <location>
        <begin position="44"/>
        <end position="460"/>
    </location>
</feature>
<evidence type="ECO:0000313" key="4">
    <source>
        <dbReference type="Proteomes" id="UP000245086"/>
    </source>
</evidence>
<feature type="signal peptide" evidence="1">
    <location>
        <begin position="1"/>
        <end position="21"/>
    </location>
</feature>
<organism evidence="3 4">
    <name type="scientific">Candidatus Phycosocius bacilliformis</name>
    <dbReference type="NCBI Taxonomy" id="1445552"/>
    <lineage>
        <taxon>Bacteria</taxon>
        <taxon>Pseudomonadati</taxon>
        <taxon>Pseudomonadota</taxon>
        <taxon>Alphaproteobacteria</taxon>
        <taxon>Caulobacterales</taxon>
        <taxon>Caulobacterales incertae sedis</taxon>
        <taxon>Candidatus Phycosocius</taxon>
    </lineage>
</organism>
<feature type="chain" id="PRO_5015128507" description="Alginate export domain-containing protein" evidence="1">
    <location>
        <begin position="22"/>
        <end position="475"/>
    </location>
</feature>
<gene>
    <name evidence="3" type="ORF">PbB2_01264</name>
</gene>
<dbReference type="EMBL" id="BFBR01000003">
    <property type="protein sequence ID" value="GBF57596.1"/>
    <property type="molecule type" value="Genomic_DNA"/>
</dbReference>
<dbReference type="Proteomes" id="UP000245086">
    <property type="component" value="Unassembled WGS sequence"/>
</dbReference>
<protein>
    <recommendedName>
        <fullName evidence="2">Alginate export domain-containing protein</fullName>
    </recommendedName>
</protein>
<evidence type="ECO:0000313" key="3">
    <source>
        <dbReference type="EMBL" id="GBF57596.1"/>
    </source>
</evidence>
<dbReference type="RefSeq" id="WP_108984472.1">
    <property type="nucleotide sequence ID" value="NZ_BFBR01000003.1"/>
</dbReference>
<name>A0A2P2E950_9PROT</name>
<dbReference type="AlphaFoldDB" id="A0A2P2E950"/>
<sequence length="475" mass="52927">MTQTFAALVAGIVFFSSAAMAQGVTPLVIPAPAAEAAATGLPDWLNISGEARMRYESVDGQFRAGGRGGDQALALRTLVLAEARFDKVNLGFEVQDSRHFYDDAGSPTSNSAVNALDILQFYANFDASQTGIAKVLGHNQARLKLGRQTLDIGSRRILERVDMSNVILNFTGGYWNSTNARGDMFHALAVVPVGRLPTDFASLQKDEIQLDKEEWSRVFLGLHYIRANVLADLLPRTNLELFVYQLSEKDSAKVATPNRDYLQPGFRLIRPPRRGQWDFEFETAYRTGTRRASSAATDVTDLKVRAGMAHVHLGYTFDAPWQPRLALDWDYATGDRNPNDAKFDQFERLFGGRRTDFGHTGIYGPLAPANINAPGWRLEVRPNARWDSRLTYKAAFLDQARDAWVIAQVRDRQGQSGKFIGHSWDWRARYWIDPGKLQLEVGAATLIQGRFAKTAPNASRQGNSNYGFVALTRTF</sequence>
<proteinExistence type="predicted"/>
<reference evidence="3" key="1">
    <citation type="journal article" date="2018" name="Genome Announc.">
        <title>Draft Genome Sequence of "Candidatus Phycosocius bacilliformis," an Alphaproteobacterial Ectosymbiont of the Hydrocarbon-Producing Green Alga Botryococcus braunii.</title>
        <authorList>
            <person name="Tanabe Y."/>
            <person name="Yamaguchi H."/>
            <person name="Watanabe M.M."/>
        </authorList>
    </citation>
    <scope>NUCLEOTIDE SEQUENCE [LARGE SCALE GENOMIC DNA]</scope>
    <source>
        <strain evidence="3">BOTRYCO-2</strain>
    </source>
</reference>
<evidence type="ECO:0000259" key="2">
    <source>
        <dbReference type="Pfam" id="PF13372"/>
    </source>
</evidence>
<keyword evidence="1" id="KW-0732">Signal</keyword>
<dbReference type="InterPro" id="IPR025388">
    <property type="entry name" value="Alginate_export_dom"/>
</dbReference>
<keyword evidence="4" id="KW-1185">Reference proteome</keyword>
<dbReference type="Pfam" id="PF13372">
    <property type="entry name" value="Alginate_exp"/>
    <property type="match status" value="1"/>
</dbReference>
<dbReference type="InterPro" id="IPR053728">
    <property type="entry name" value="Alginate_Permeability_Chnl"/>
</dbReference>
<dbReference type="Gene3D" id="2.40.160.100">
    <property type="match status" value="1"/>
</dbReference>
<dbReference type="OrthoDB" id="311329at2"/>
<evidence type="ECO:0000256" key="1">
    <source>
        <dbReference type="SAM" id="SignalP"/>
    </source>
</evidence>
<comment type="caution">
    <text evidence="3">The sequence shown here is derived from an EMBL/GenBank/DDBJ whole genome shotgun (WGS) entry which is preliminary data.</text>
</comment>